<dbReference type="EMBL" id="VXIV02003514">
    <property type="protein sequence ID" value="KAF6016550.1"/>
    <property type="molecule type" value="Genomic_DNA"/>
</dbReference>
<gene>
    <name evidence="2" type="ORF">EB796_025143</name>
</gene>
<accession>A0A7J7IRN2</accession>
<comment type="caution">
    <text evidence="2">The sequence shown here is derived from an EMBL/GenBank/DDBJ whole genome shotgun (WGS) entry which is preliminary data.</text>
</comment>
<name>A0A7J7IRN2_BUGNE</name>
<dbReference type="AlphaFoldDB" id="A0A7J7IRN2"/>
<feature type="region of interest" description="Disordered" evidence="1">
    <location>
        <begin position="277"/>
        <end position="296"/>
    </location>
</feature>
<keyword evidence="3" id="KW-1185">Reference proteome</keyword>
<protein>
    <submittedName>
        <fullName evidence="2">Uncharacterized protein</fullName>
    </submittedName>
</protein>
<evidence type="ECO:0000313" key="2">
    <source>
        <dbReference type="EMBL" id="KAF6016550.1"/>
    </source>
</evidence>
<proteinExistence type="predicted"/>
<evidence type="ECO:0000256" key="1">
    <source>
        <dbReference type="SAM" id="MobiDB-lite"/>
    </source>
</evidence>
<feature type="compositionally biased region" description="Polar residues" evidence="1">
    <location>
        <begin position="286"/>
        <end position="296"/>
    </location>
</feature>
<evidence type="ECO:0000313" key="3">
    <source>
        <dbReference type="Proteomes" id="UP000593567"/>
    </source>
</evidence>
<sequence>MKYTNYFPRKSLDRRHTTIPVVTCKGPSYKVVIKIDVHTIILKDSSLPTQHGGQRGNYPTEGTKIEVEARITSLSKQLSTNSNSSDLELFKQLYRQLNESYSEFNDIHASYCELVEADDKYKEYRVVSSLDLNAYYDVVKQSYDEAVTAFNGVKLQSVEYDIEFACMSAKQMLHKSSNCDNLNEHIILCKELSKKYFDIARKFHVDLENVISEMQTSSQAQVNISHLPVSRNSSSTVLSGTDNGHAAQDRLGRGGVRDVVGVSFGGALQPEQTLADDNLNKYPHMQGTTLHPLTFH</sequence>
<feature type="compositionally biased region" description="Polar residues" evidence="1">
    <location>
        <begin position="233"/>
        <end position="242"/>
    </location>
</feature>
<reference evidence="2" key="1">
    <citation type="submission" date="2020-06" db="EMBL/GenBank/DDBJ databases">
        <title>Draft genome of Bugula neritina, a colonial animal packing powerful symbionts and potential medicines.</title>
        <authorList>
            <person name="Rayko M."/>
        </authorList>
    </citation>
    <scope>NUCLEOTIDE SEQUENCE [LARGE SCALE GENOMIC DNA]</scope>
    <source>
        <strain evidence="2">Kwan_BN1</strain>
    </source>
</reference>
<organism evidence="2 3">
    <name type="scientific">Bugula neritina</name>
    <name type="common">Brown bryozoan</name>
    <name type="synonym">Sertularia neritina</name>
    <dbReference type="NCBI Taxonomy" id="10212"/>
    <lineage>
        <taxon>Eukaryota</taxon>
        <taxon>Metazoa</taxon>
        <taxon>Spiralia</taxon>
        <taxon>Lophotrochozoa</taxon>
        <taxon>Bryozoa</taxon>
        <taxon>Gymnolaemata</taxon>
        <taxon>Cheilostomatida</taxon>
        <taxon>Flustrina</taxon>
        <taxon>Buguloidea</taxon>
        <taxon>Bugulidae</taxon>
        <taxon>Bugula</taxon>
    </lineage>
</organism>
<dbReference type="Proteomes" id="UP000593567">
    <property type="component" value="Unassembled WGS sequence"/>
</dbReference>
<feature type="region of interest" description="Disordered" evidence="1">
    <location>
        <begin position="233"/>
        <end position="252"/>
    </location>
</feature>